<dbReference type="PANTHER" id="PTHR43155">
    <property type="entry name" value="CYCLIC DI-GMP PHOSPHODIESTERASE PA4108-RELATED"/>
    <property type="match status" value="1"/>
</dbReference>
<dbReference type="EMBL" id="JAGIYQ010000020">
    <property type="protein sequence ID" value="MBP0727215.1"/>
    <property type="molecule type" value="Genomic_DNA"/>
</dbReference>
<feature type="transmembrane region" description="Helical" evidence="1">
    <location>
        <begin position="226"/>
        <end position="247"/>
    </location>
</feature>
<evidence type="ECO:0000256" key="1">
    <source>
        <dbReference type="SAM" id="Phobius"/>
    </source>
</evidence>
<accession>A0A940NSW1</accession>
<evidence type="ECO:0000313" key="4">
    <source>
        <dbReference type="Proteomes" id="UP000682134"/>
    </source>
</evidence>
<protein>
    <submittedName>
        <fullName evidence="3">HD-GYP domain-containing protein</fullName>
    </submittedName>
</protein>
<name>A0A940NSW1_9BACI</name>
<feature type="transmembrane region" description="Helical" evidence="1">
    <location>
        <begin position="69"/>
        <end position="88"/>
    </location>
</feature>
<keyword evidence="4" id="KW-1185">Reference proteome</keyword>
<feature type="transmembrane region" description="Helical" evidence="1">
    <location>
        <begin position="172"/>
        <end position="190"/>
    </location>
</feature>
<feature type="transmembrane region" description="Helical" evidence="1">
    <location>
        <begin position="39"/>
        <end position="60"/>
    </location>
</feature>
<dbReference type="AlphaFoldDB" id="A0A940NSW1"/>
<dbReference type="PANTHER" id="PTHR43155:SF2">
    <property type="entry name" value="CYCLIC DI-GMP PHOSPHODIESTERASE PA4108"/>
    <property type="match status" value="1"/>
</dbReference>
<dbReference type="CDD" id="cd00077">
    <property type="entry name" value="HDc"/>
    <property type="match status" value="1"/>
</dbReference>
<feature type="domain" description="HD-GYP" evidence="2">
    <location>
        <begin position="272"/>
        <end position="467"/>
    </location>
</feature>
<evidence type="ECO:0000259" key="2">
    <source>
        <dbReference type="PROSITE" id="PS51832"/>
    </source>
</evidence>
<dbReference type="InterPro" id="IPR037522">
    <property type="entry name" value="HD_GYP_dom"/>
</dbReference>
<proteinExistence type="predicted"/>
<dbReference type="InterPro" id="IPR006675">
    <property type="entry name" value="HDIG_dom"/>
</dbReference>
<feature type="transmembrane region" description="Helical" evidence="1">
    <location>
        <begin position="139"/>
        <end position="160"/>
    </location>
</feature>
<feature type="transmembrane region" description="Helical" evidence="1">
    <location>
        <begin position="7"/>
        <end position="27"/>
    </location>
</feature>
<dbReference type="Pfam" id="PF13487">
    <property type="entry name" value="HD_5"/>
    <property type="match status" value="1"/>
</dbReference>
<comment type="caution">
    <text evidence="3">The sequence shown here is derived from an EMBL/GenBank/DDBJ whole genome shotgun (WGS) entry which is preliminary data.</text>
</comment>
<keyword evidence="1" id="KW-0472">Membrane</keyword>
<dbReference type="SUPFAM" id="SSF109604">
    <property type="entry name" value="HD-domain/PDEase-like"/>
    <property type="match status" value="1"/>
</dbReference>
<dbReference type="PROSITE" id="PS51832">
    <property type="entry name" value="HD_GYP"/>
    <property type="match status" value="1"/>
</dbReference>
<dbReference type="NCBIfam" id="TIGR00277">
    <property type="entry name" value="HDIG"/>
    <property type="match status" value="1"/>
</dbReference>
<organism evidence="3 4">
    <name type="scientific">Gottfriedia endophytica</name>
    <dbReference type="NCBI Taxonomy" id="2820819"/>
    <lineage>
        <taxon>Bacteria</taxon>
        <taxon>Bacillati</taxon>
        <taxon>Bacillota</taxon>
        <taxon>Bacilli</taxon>
        <taxon>Bacillales</taxon>
        <taxon>Bacillaceae</taxon>
        <taxon>Gottfriedia</taxon>
    </lineage>
</organism>
<reference evidence="3" key="1">
    <citation type="submission" date="2021-04" db="EMBL/GenBank/DDBJ databases">
        <title>Genome seq and assembly of Bacillus sp.</title>
        <authorList>
            <person name="Chhetri G."/>
        </authorList>
    </citation>
    <scope>NUCLEOTIDE SEQUENCE</scope>
    <source>
        <strain evidence="3">RG28</strain>
    </source>
</reference>
<dbReference type="SMART" id="SM00471">
    <property type="entry name" value="HDc"/>
    <property type="match status" value="1"/>
</dbReference>
<gene>
    <name evidence="3" type="ORF">J5Y03_18865</name>
</gene>
<feature type="transmembrane region" description="Helical" evidence="1">
    <location>
        <begin position="100"/>
        <end position="118"/>
    </location>
</feature>
<feature type="transmembrane region" description="Helical" evidence="1">
    <location>
        <begin position="202"/>
        <end position="220"/>
    </location>
</feature>
<dbReference type="RefSeq" id="WP_209407550.1">
    <property type="nucleotide sequence ID" value="NZ_JAGIYQ010000020.1"/>
</dbReference>
<dbReference type="Gene3D" id="1.10.3210.10">
    <property type="entry name" value="Hypothetical protein af1432"/>
    <property type="match status" value="1"/>
</dbReference>
<dbReference type="InterPro" id="IPR003607">
    <property type="entry name" value="HD/PDEase_dom"/>
</dbReference>
<keyword evidence="1" id="KW-0812">Transmembrane</keyword>
<evidence type="ECO:0000313" key="3">
    <source>
        <dbReference type="EMBL" id="MBP0727215.1"/>
    </source>
</evidence>
<sequence>MKNYSYFGPLIAIIFPLVLFECFKNGLLNDPYYEVPRGHFFVVSAVSILAIIIAIAIGIVGRRVRNIKVGFLSLSFVSLAQMFLLHGLSTPHFLLSQTHLPGIAAQLSMLLATIWLWFSSLPTDSKLVELFSRRNGILFPTWIIALFIFELVCMLNPHIMHFMPMDIKPLNWFLTAVTLILNLITMYKYYQSYRFSRFPLQLTIVYSSGWIIVSQLIMVLGEPWRLSWWIYHFLLLASMIVMIFGLIKQYSVKGTFGGSIRTLFVNDPFERITSSISHSVKTLVIALEEKDTYTVGHTFRVTMYALKLAEELNLNPEQLRAIAQGTLVHDVGKIRIPDSILNKPGKLTNEERELIEKHSTYGYEMCRNLGFMKEELNIIRSHHEKWDGSGYPDKLKEEEIPFLARIVAVADVYDALTSERSYRKAWSHQGAIDLLINQKGKHFDPICVDAWVNLCEKNPEVYQYPAKIITEDNTDSLISSL</sequence>
<dbReference type="Proteomes" id="UP000682134">
    <property type="component" value="Unassembled WGS sequence"/>
</dbReference>
<keyword evidence="1" id="KW-1133">Transmembrane helix</keyword>